<feature type="compositionally biased region" description="Polar residues" evidence="1">
    <location>
        <begin position="252"/>
        <end position="271"/>
    </location>
</feature>
<evidence type="ECO:0000313" key="2">
    <source>
        <dbReference type="CGD" id="CAL0000165345"/>
    </source>
</evidence>
<dbReference type="RefSeq" id="XP_002421227.1">
    <property type="nucleotide sequence ID" value="XM_002421182.1"/>
</dbReference>
<dbReference type="Proteomes" id="UP000002605">
    <property type="component" value="Chromosome 7"/>
</dbReference>
<sequence>MFPTQWIARSIPFLGQEKPCIYGFIHNSEYHYYGFYLCNFENVWKQEVDKQKLVDLARSIGIEDMSDVELGELVNDISRYIPEKMEFKQDGINVIAETVGDIQWVFNLSRQSQEQTIGFLYKLNYQQFENICFMKFQVDNLKEVISVKDQYSRFLATNFKQSHGMDMINNYKKNNRSDIEFIERFDERKWEKKIVFQYRNNKYGLKSNIETAIKTVSKFANLSPVKLDPVEDTPSQSQSTQSTSMGSPIKLQVSTYESLVPSQGRSSQDTQSPRKRRKIGSLFKK</sequence>
<name>B9WJL2_CANDC</name>
<feature type="compositionally biased region" description="Low complexity" evidence="1">
    <location>
        <begin position="233"/>
        <end position="244"/>
    </location>
</feature>
<gene>
    <name evidence="2" type="ordered locus">Cd36_70070</name>
    <name evidence="3" type="ORF">CD36_70070</name>
</gene>
<dbReference type="eggNOG" id="ENOG502RQ6Z">
    <property type="taxonomic scope" value="Eukaryota"/>
</dbReference>
<dbReference type="KEGG" id="cdu:CD36_70070"/>
<feature type="region of interest" description="Disordered" evidence="1">
    <location>
        <begin position="227"/>
        <end position="285"/>
    </location>
</feature>
<organism evidence="3 4">
    <name type="scientific">Candida dubliniensis (strain CD36 / ATCC MYA-646 / CBS 7987 / NCPF 3949 / NRRL Y-17841)</name>
    <name type="common">Yeast</name>
    <dbReference type="NCBI Taxonomy" id="573826"/>
    <lineage>
        <taxon>Eukaryota</taxon>
        <taxon>Fungi</taxon>
        <taxon>Dikarya</taxon>
        <taxon>Ascomycota</taxon>
        <taxon>Saccharomycotina</taxon>
        <taxon>Pichiomycetes</taxon>
        <taxon>Debaryomycetaceae</taxon>
        <taxon>Candida/Lodderomyces clade</taxon>
        <taxon>Candida</taxon>
    </lineage>
</organism>
<dbReference type="EMBL" id="FM992694">
    <property type="protein sequence ID" value="CAX40559.1"/>
    <property type="molecule type" value="Genomic_DNA"/>
</dbReference>
<dbReference type="GeneID" id="8049120"/>
<dbReference type="OrthoDB" id="4025958at2759"/>
<evidence type="ECO:0000313" key="4">
    <source>
        <dbReference type="Proteomes" id="UP000002605"/>
    </source>
</evidence>
<accession>B9WJL2</accession>
<dbReference type="HOGENOM" id="CLU_076947_0_0_1"/>
<feature type="compositionally biased region" description="Basic residues" evidence="1">
    <location>
        <begin position="273"/>
        <end position="285"/>
    </location>
</feature>
<dbReference type="VEuPathDB" id="FungiDB:CD36_70070"/>
<dbReference type="CGD" id="CAL0000165345">
    <property type="gene designation" value="Cd36_70070"/>
</dbReference>
<reference evidence="3 4" key="1">
    <citation type="journal article" date="2009" name="Genome Res.">
        <title>Comparative genomics of the fungal pathogens Candida dubliniensis and Candida albicans.</title>
        <authorList>
            <person name="Jackson A.P."/>
            <person name="Gamble J.A."/>
            <person name="Yeomans T."/>
            <person name="Moran G.P."/>
            <person name="Saunders D."/>
            <person name="Harris D."/>
            <person name="Aslett M."/>
            <person name="Barrell J.F."/>
            <person name="Butler G."/>
            <person name="Citiulo F."/>
            <person name="Coleman D.C."/>
            <person name="de Groot P.W.J."/>
            <person name="Goodwin T.J."/>
            <person name="Quail M.A."/>
            <person name="McQuillan J."/>
            <person name="Munro C.A."/>
            <person name="Pain A."/>
            <person name="Poulter R.T."/>
            <person name="Rajandream M.A."/>
            <person name="Renauld H."/>
            <person name="Spiering M.J."/>
            <person name="Tivey A."/>
            <person name="Gow N.A.R."/>
            <person name="Barrell B."/>
            <person name="Sullivan D.J."/>
            <person name="Berriman M."/>
        </authorList>
    </citation>
    <scope>NUCLEOTIDE SEQUENCE [LARGE SCALE GENOMIC DNA]</scope>
    <source>
        <strain evidence="4">CD36 / ATCC MYA-646 / CBS 7987 / NCPF 3949 / NRRL Y-17841</strain>
    </source>
</reference>
<keyword evidence="4" id="KW-1185">Reference proteome</keyword>
<evidence type="ECO:0000313" key="3">
    <source>
        <dbReference type="EMBL" id="CAX40559.1"/>
    </source>
</evidence>
<evidence type="ECO:0000256" key="1">
    <source>
        <dbReference type="SAM" id="MobiDB-lite"/>
    </source>
</evidence>
<dbReference type="AlphaFoldDB" id="B9WJL2"/>
<protein>
    <submittedName>
        <fullName evidence="3">Uncharacterized protein</fullName>
    </submittedName>
</protein>
<proteinExistence type="predicted"/>